<name>A0A645GYI0_9ZZZZ</name>
<dbReference type="PANTHER" id="PTHR33451:SF3">
    <property type="entry name" value="MALATE-2H(+)_NA(+)-LACTATE ANTIPORTER"/>
    <property type="match status" value="1"/>
</dbReference>
<dbReference type="EMBL" id="VSSQ01082048">
    <property type="protein sequence ID" value="MPN30789.1"/>
    <property type="molecule type" value="Genomic_DNA"/>
</dbReference>
<keyword evidence="4" id="KW-1003">Cell membrane</keyword>
<evidence type="ECO:0000256" key="1">
    <source>
        <dbReference type="ARBA" id="ARBA00004651"/>
    </source>
</evidence>
<keyword evidence="3" id="KW-0050">Antiport</keyword>
<evidence type="ECO:0000256" key="9">
    <source>
        <dbReference type="SAM" id="Phobius"/>
    </source>
</evidence>
<evidence type="ECO:0000256" key="3">
    <source>
        <dbReference type="ARBA" id="ARBA00022449"/>
    </source>
</evidence>
<sequence>MGEGAALKTVMDGGGIMSMAYSEMILLVSALYSGLFKGTGMLNPIKGLIRHVAQKASRAVGVTLAALITCLFAPSQVFAMMVTNQFAADLYDQEIEKERELLAFGIASTAMLFSPLVPWNICSTVPAAMLGVGPEYIPLSFYPLLFPACYAFTGWLKWRKTIDHTLKRSHAGVDHSQF</sequence>
<dbReference type="InterPro" id="IPR052180">
    <property type="entry name" value="NhaC_Na-H+_Antiporter"/>
</dbReference>
<feature type="transmembrane region" description="Helical" evidence="9">
    <location>
        <begin position="20"/>
        <end position="39"/>
    </location>
</feature>
<evidence type="ECO:0000256" key="6">
    <source>
        <dbReference type="ARBA" id="ARBA00022989"/>
    </source>
</evidence>
<protein>
    <recommendedName>
        <fullName evidence="10">Na+/H+ antiporter NhaC-like C-terminal domain-containing protein</fullName>
    </recommendedName>
</protein>
<dbReference type="Pfam" id="PF03553">
    <property type="entry name" value="Na_H_antiporter"/>
    <property type="match status" value="1"/>
</dbReference>
<evidence type="ECO:0000259" key="10">
    <source>
        <dbReference type="Pfam" id="PF03553"/>
    </source>
</evidence>
<feature type="transmembrane region" description="Helical" evidence="9">
    <location>
        <begin position="59"/>
        <end position="80"/>
    </location>
</feature>
<evidence type="ECO:0000313" key="11">
    <source>
        <dbReference type="EMBL" id="MPN30789.1"/>
    </source>
</evidence>
<dbReference type="PANTHER" id="PTHR33451">
    <property type="entry name" value="MALATE-2H(+)/NA(+)-LACTATE ANTIPORTER"/>
    <property type="match status" value="1"/>
</dbReference>
<feature type="domain" description="Na+/H+ antiporter NhaC-like C-terminal" evidence="10">
    <location>
        <begin position="7"/>
        <end position="151"/>
    </location>
</feature>
<keyword evidence="7 9" id="KW-0472">Membrane</keyword>
<comment type="similarity">
    <text evidence="8">Belongs to the NhaC Na(+)/H(+) (TC 2.A.35) antiporter family.</text>
</comment>
<organism evidence="11">
    <name type="scientific">bioreactor metagenome</name>
    <dbReference type="NCBI Taxonomy" id="1076179"/>
    <lineage>
        <taxon>unclassified sequences</taxon>
        <taxon>metagenomes</taxon>
        <taxon>ecological metagenomes</taxon>
    </lineage>
</organism>
<dbReference type="InterPro" id="IPR018461">
    <property type="entry name" value="Na/H_Antiport_NhaC-like_C"/>
</dbReference>
<evidence type="ECO:0000256" key="2">
    <source>
        <dbReference type="ARBA" id="ARBA00022448"/>
    </source>
</evidence>
<comment type="subcellular location">
    <subcellularLocation>
        <location evidence="1">Cell membrane</location>
        <topology evidence="1">Multi-pass membrane protein</topology>
    </subcellularLocation>
</comment>
<keyword evidence="2" id="KW-0813">Transport</keyword>
<evidence type="ECO:0000256" key="7">
    <source>
        <dbReference type="ARBA" id="ARBA00023136"/>
    </source>
</evidence>
<accession>A0A645GYI0</accession>
<keyword evidence="5 9" id="KW-0812">Transmembrane</keyword>
<dbReference type="GO" id="GO:0015297">
    <property type="term" value="F:antiporter activity"/>
    <property type="evidence" value="ECO:0007669"/>
    <property type="project" value="UniProtKB-KW"/>
</dbReference>
<comment type="caution">
    <text evidence="11">The sequence shown here is derived from an EMBL/GenBank/DDBJ whole genome shotgun (WGS) entry which is preliminary data.</text>
</comment>
<reference evidence="11" key="1">
    <citation type="submission" date="2019-08" db="EMBL/GenBank/DDBJ databases">
        <authorList>
            <person name="Kucharzyk K."/>
            <person name="Murdoch R.W."/>
            <person name="Higgins S."/>
            <person name="Loffler F."/>
        </authorList>
    </citation>
    <scope>NUCLEOTIDE SEQUENCE</scope>
</reference>
<evidence type="ECO:0000256" key="5">
    <source>
        <dbReference type="ARBA" id="ARBA00022692"/>
    </source>
</evidence>
<evidence type="ECO:0000256" key="4">
    <source>
        <dbReference type="ARBA" id="ARBA00022475"/>
    </source>
</evidence>
<dbReference type="AlphaFoldDB" id="A0A645GYI0"/>
<dbReference type="GO" id="GO:0005886">
    <property type="term" value="C:plasma membrane"/>
    <property type="evidence" value="ECO:0007669"/>
    <property type="project" value="UniProtKB-SubCell"/>
</dbReference>
<gene>
    <name evidence="11" type="ORF">SDC9_178260</name>
</gene>
<evidence type="ECO:0000256" key="8">
    <source>
        <dbReference type="ARBA" id="ARBA00038435"/>
    </source>
</evidence>
<proteinExistence type="inferred from homology"/>
<keyword evidence="6 9" id="KW-1133">Transmembrane helix</keyword>
<feature type="transmembrane region" description="Helical" evidence="9">
    <location>
        <begin position="141"/>
        <end position="158"/>
    </location>
</feature>